<protein>
    <recommendedName>
        <fullName evidence="3">CCHC-type domain-containing protein</fullName>
    </recommendedName>
</protein>
<proteinExistence type="predicted"/>
<feature type="region of interest" description="Disordered" evidence="2">
    <location>
        <begin position="342"/>
        <end position="376"/>
    </location>
</feature>
<dbReference type="Gramene" id="OMO75791">
    <property type="protein sequence ID" value="OMO75791"/>
    <property type="gene ID" value="CCACVL1_16038"/>
</dbReference>
<dbReference type="Proteomes" id="UP000188268">
    <property type="component" value="Unassembled WGS sequence"/>
</dbReference>
<accession>A0A1R3HZW3</accession>
<dbReference type="InterPro" id="IPR025836">
    <property type="entry name" value="Zn_knuckle_CX2CX4HX4C"/>
</dbReference>
<dbReference type="InterPro" id="IPR025558">
    <property type="entry name" value="DUF4283"/>
</dbReference>
<sequence>MEMSPGDSGEEVVIELATNRDEVRVITKFALLGKIVVDRNLNRRGVINVLRSIWSPKDLLDVRDLGGNLYGLSFATAKSLVFAMENGPWSVLGHCLILKKWDVSCANARRIGSVIGRLIEIENPSWSLGVGRVFLRIKVELDVNKPLLSGFWVPREDDDRIWAELKYERLADFCYACGKLGHTEKGCVKEDSFNKDPKFGPWMRVGPLKDKGRGDGVWKRWDEQGCAMLEFDQEQEVNNKWGPGAGSKSDKSGWQDRGKQKIVDSSCNKEYDEGFECRGFEEEVSSRYRQEKEESVHVIGDERSQKCVGQRNDQRKGSIFVNTTKIFEHLFHDLNSTKQPVEPFQQTHKAKNISEKQLPKLPPAEPFQQTHEPTNNNPFPEKQLSQLPIPNENLVDKPSENIYIVTLPEEDTEDVGYKEELQRENDVDNEVQKEKACQEEVIERGLVPVFQRLVHKRGVNIEDGESVHNRRNKARMVEKEGLVLRRFEEENTSEQVDVLVTTKEVHQAPKIVAPRKKTKTVGMGIKKYRRKGRNDNKENFVENLWEVPISQDSSLDALMVKQMGCTFHSDLKVSGWPEAATKDP</sequence>
<evidence type="ECO:0000313" key="4">
    <source>
        <dbReference type="EMBL" id="OMO75791.1"/>
    </source>
</evidence>
<feature type="compositionally biased region" description="Polar residues" evidence="2">
    <location>
        <begin position="367"/>
        <end position="376"/>
    </location>
</feature>
<feature type="region of interest" description="Disordered" evidence="2">
    <location>
        <begin position="237"/>
        <end position="259"/>
    </location>
</feature>
<dbReference type="STRING" id="210143.A0A1R3HZW3"/>
<comment type="caution">
    <text evidence="4">The sequence shown here is derived from an EMBL/GenBank/DDBJ whole genome shotgun (WGS) entry which is preliminary data.</text>
</comment>
<dbReference type="AlphaFoldDB" id="A0A1R3HZW3"/>
<dbReference type="EMBL" id="AWWV01010958">
    <property type="protein sequence ID" value="OMO75791.1"/>
    <property type="molecule type" value="Genomic_DNA"/>
</dbReference>
<dbReference type="PROSITE" id="PS50158">
    <property type="entry name" value="ZF_CCHC"/>
    <property type="match status" value="1"/>
</dbReference>
<keyword evidence="1" id="KW-0479">Metal-binding</keyword>
<evidence type="ECO:0000259" key="3">
    <source>
        <dbReference type="PROSITE" id="PS50158"/>
    </source>
</evidence>
<dbReference type="OMA" id="EPFQQTH"/>
<feature type="compositionally biased region" description="Basic and acidic residues" evidence="2">
    <location>
        <begin position="248"/>
        <end position="259"/>
    </location>
</feature>
<feature type="domain" description="CCHC-type" evidence="3">
    <location>
        <begin position="174"/>
        <end position="187"/>
    </location>
</feature>
<evidence type="ECO:0000256" key="2">
    <source>
        <dbReference type="SAM" id="MobiDB-lite"/>
    </source>
</evidence>
<dbReference type="PANTHER" id="PTHR31286">
    <property type="entry name" value="GLYCINE-RICH CELL WALL STRUCTURAL PROTEIN 1.8-LIKE"/>
    <property type="match status" value="1"/>
</dbReference>
<dbReference type="Pfam" id="PF14111">
    <property type="entry name" value="DUF4283"/>
    <property type="match status" value="1"/>
</dbReference>
<keyword evidence="1" id="KW-0862">Zinc</keyword>
<evidence type="ECO:0000313" key="5">
    <source>
        <dbReference type="Proteomes" id="UP000188268"/>
    </source>
</evidence>
<gene>
    <name evidence="4" type="ORF">CCACVL1_16038</name>
</gene>
<dbReference type="OrthoDB" id="994464at2759"/>
<evidence type="ECO:0000256" key="1">
    <source>
        <dbReference type="PROSITE-ProRule" id="PRU00047"/>
    </source>
</evidence>
<keyword evidence="5" id="KW-1185">Reference proteome</keyword>
<organism evidence="4 5">
    <name type="scientific">Corchorus capsularis</name>
    <name type="common">Jute</name>
    <dbReference type="NCBI Taxonomy" id="210143"/>
    <lineage>
        <taxon>Eukaryota</taxon>
        <taxon>Viridiplantae</taxon>
        <taxon>Streptophyta</taxon>
        <taxon>Embryophyta</taxon>
        <taxon>Tracheophyta</taxon>
        <taxon>Spermatophyta</taxon>
        <taxon>Magnoliopsida</taxon>
        <taxon>eudicotyledons</taxon>
        <taxon>Gunneridae</taxon>
        <taxon>Pentapetalae</taxon>
        <taxon>rosids</taxon>
        <taxon>malvids</taxon>
        <taxon>Malvales</taxon>
        <taxon>Malvaceae</taxon>
        <taxon>Grewioideae</taxon>
        <taxon>Apeibeae</taxon>
        <taxon>Corchorus</taxon>
    </lineage>
</organism>
<dbReference type="Pfam" id="PF14392">
    <property type="entry name" value="zf-CCHC_4"/>
    <property type="match status" value="1"/>
</dbReference>
<dbReference type="PANTHER" id="PTHR31286:SF178">
    <property type="entry name" value="DUF4283 DOMAIN-CONTAINING PROTEIN"/>
    <property type="match status" value="1"/>
</dbReference>
<keyword evidence="1" id="KW-0863">Zinc-finger</keyword>
<name>A0A1R3HZW3_COCAP</name>
<dbReference type="InterPro" id="IPR040256">
    <property type="entry name" value="At4g02000-like"/>
</dbReference>
<reference evidence="4 5" key="1">
    <citation type="submission" date="2013-09" db="EMBL/GenBank/DDBJ databases">
        <title>Corchorus capsularis genome sequencing.</title>
        <authorList>
            <person name="Alam M."/>
            <person name="Haque M.S."/>
            <person name="Islam M.S."/>
            <person name="Emdad E.M."/>
            <person name="Islam M.M."/>
            <person name="Ahmed B."/>
            <person name="Halim A."/>
            <person name="Hossen Q.M.M."/>
            <person name="Hossain M.Z."/>
            <person name="Ahmed R."/>
            <person name="Khan M.M."/>
            <person name="Islam R."/>
            <person name="Rashid M.M."/>
            <person name="Khan S.A."/>
            <person name="Rahman M.S."/>
            <person name="Alam M."/>
        </authorList>
    </citation>
    <scope>NUCLEOTIDE SEQUENCE [LARGE SCALE GENOMIC DNA]</scope>
    <source>
        <strain evidence="5">cv. CVL-1</strain>
        <tissue evidence="4">Whole seedling</tissue>
    </source>
</reference>
<dbReference type="InterPro" id="IPR001878">
    <property type="entry name" value="Znf_CCHC"/>
</dbReference>
<dbReference type="GO" id="GO:0003676">
    <property type="term" value="F:nucleic acid binding"/>
    <property type="evidence" value="ECO:0007669"/>
    <property type="project" value="InterPro"/>
</dbReference>
<dbReference type="GO" id="GO:0008270">
    <property type="term" value="F:zinc ion binding"/>
    <property type="evidence" value="ECO:0007669"/>
    <property type="project" value="UniProtKB-KW"/>
</dbReference>